<name>A0A8H7BPX7_9FUNG</name>
<dbReference type="EMBL" id="JABAYA010000052">
    <property type="protein sequence ID" value="KAF7727629.1"/>
    <property type="molecule type" value="Genomic_DNA"/>
</dbReference>
<proteinExistence type="predicted"/>
<dbReference type="GO" id="GO:0019005">
    <property type="term" value="C:SCF ubiquitin ligase complex"/>
    <property type="evidence" value="ECO:0007669"/>
    <property type="project" value="TreeGrafter"/>
</dbReference>
<dbReference type="SUPFAM" id="SSF52047">
    <property type="entry name" value="RNI-like"/>
    <property type="match status" value="1"/>
</dbReference>
<comment type="caution">
    <text evidence="1">The sequence shown here is derived from an EMBL/GenBank/DDBJ whole genome shotgun (WGS) entry which is preliminary data.</text>
</comment>
<accession>A0A8H7BPX7</accession>
<evidence type="ECO:0008006" key="3">
    <source>
        <dbReference type="Google" id="ProtNLM"/>
    </source>
</evidence>
<gene>
    <name evidence="1" type="ORF">EC973_007287</name>
</gene>
<protein>
    <recommendedName>
        <fullName evidence="3">RNI-like protein</fullName>
    </recommendedName>
</protein>
<dbReference type="GO" id="GO:0031146">
    <property type="term" value="P:SCF-dependent proteasomal ubiquitin-dependent protein catabolic process"/>
    <property type="evidence" value="ECO:0007669"/>
    <property type="project" value="TreeGrafter"/>
</dbReference>
<keyword evidence="2" id="KW-1185">Reference proteome</keyword>
<reference evidence="1" key="1">
    <citation type="submission" date="2020-01" db="EMBL/GenBank/DDBJ databases">
        <title>Genome Sequencing of Three Apophysomyces-Like Fungal Strains Confirms a Novel Fungal Genus in the Mucoromycota with divergent Burkholderia-like Endosymbiotic Bacteria.</title>
        <authorList>
            <person name="Stajich J.E."/>
            <person name="Macias A.M."/>
            <person name="Carter-House D."/>
            <person name="Lovett B."/>
            <person name="Kasson L.R."/>
            <person name="Berry K."/>
            <person name="Grigoriev I."/>
            <person name="Chang Y."/>
            <person name="Spatafora J."/>
            <person name="Kasson M.T."/>
        </authorList>
    </citation>
    <scope>NUCLEOTIDE SEQUENCE</scope>
    <source>
        <strain evidence="1">NRRL A-21654</strain>
    </source>
</reference>
<dbReference type="Proteomes" id="UP000605846">
    <property type="component" value="Unassembled WGS sequence"/>
</dbReference>
<dbReference type="OrthoDB" id="10257471at2759"/>
<dbReference type="InterPro" id="IPR001611">
    <property type="entry name" value="Leu-rich_rpt"/>
</dbReference>
<dbReference type="SMART" id="SM00367">
    <property type="entry name" value="LRR_CC"/>
    <property type="match status" value="4"/>
</dbReference>
<organism evidence="1 2">
    <name type="scientific">Apophysomyces ossiformis</name>
    <dbReference type="NCBI Taxonomy" id="679940"/>
    <lineage>
        <taxon>Eukaryota</taxon>
        <taxon>Fungi</taxon>
        <taxon>Fungi incertae sedis</taxon>
        <taxon>Mucoromycota</taxon>
        <taxon>Mucoromycotina</taxon>
        <taxon>Mucoromycetes</taxon>
        <taxon>Mucorales</taxon>
        <taxon>Mucorineae</taxon>
        <taxon>Mucoraceae</taxon>
        <taxon>Apophysomyces</taxon>
    </lineage>
</organism>
<dbReference type="Pfam" id="PF13516">
    <property type="entry name" value="LRR_6"/>
    <property type="match status" value="1"/>
</dbReference>
<sequence length="430" mass="49224">MPDSETYSTNNPFRLPRRSTDRLCKVIRLLWPYLSKQDQVQCANINSMCRRAMSPAIWHHPTFHDGRLHDALHLFNRFIDLLPDLTFVRPFIYELDFSGIEESLYDRAHPYFFRHLVWFTPNLRKLTMRKVSFFGPHSLRGLPSDHSWRLSNLRELDLAYAEHITDHLLVTLATALPNLQRLRLDGINTDVDKGVAAFAYQSDQLRSISLRECAVQDTGLTALAKFRKIELKELDLAGCRKISTAGLAMVGKYNIKLHYLSLARTPCNAETLEGFRIGLANYLQYLDVSGCKLLDRESDRVARCLSGAKLVHLVISMAVAKALVRLNQEQLIPSVSSYPLAFLEVDGLPEHTPMVFLDQLIQVFPQVKQITLHREYYESDFMGGYLSGATAAAQEEITESAVEKFNHRQRVLVILANKREKIEDLGIHTW</sequence>
<dbReference type="InterPro" id="IPR032675">
    <property type="entry name" value="LRR_dom_sf"/>
</dbReference>
<dbReference type="InterPro" id="IPR006553">
    <property type="entry name" value="Leu-rich_rpt_Cys-con_subtyp"/>
</dbReference>
<dbReference type="Gene3D" id="3.80.10.10">
    <property type="entry name" value="Ribonuclease Inhibitor"/>
    <property type="match status" value="1"/>
</dbReference>
<dbReference type="AlphaFoldDB" id="A0A8H7BPX7"/>
<dbReference type="PANTHER" id="PTHR13318">
    <property type="entry name" value="PARTNER OF PAIRED, ISOFORM B-RELATED"/>
    <property type="match status" value="1"/>
</dbReference>
<evidence type="ECO:0000313" key="2">
    <source>
        <dbReference type="Proteomes" id="UP000605846"/>
    </source>
</evidence>
<evidence type="ECO:0000313" key="1">
    <source>
        <dbReference type="EMBL" id="KAF7727629.1"/>
    </source>
</evidence>